<evidence type="ECO:0000313" key="1">
    <source>
        <dbReference type="EMBL" id="PON56593.1"/>
    </source>
</evidence>
<dbReference type="OrthoDB" id="10269411at2759"/>
<reference evidence="2" key="1">
    <citation type="submission" date="2016-06" db="EMBL/GenBank/DDBJ databases">
        <title>Parallel loss of symbiosis genes in relatives of nitrogen-fixing non-legume Parasponia.</title>
        <authorList>
            <person name="Van Velzen R."/>
            <person name="Holmer R."/>
            <person name="Bu F."/>
            <person name="Rutten L."/>
            <person name="Van Zeijl A."/>
            <person name="Liu W."/>
            <person name="Santuari L."/>
            <person name="Cao Q."/>
            <person name="Sharma T."/>
            <person name="Shen D."/>
            <person name="Roswanjaya Y."/>
            <person name="Wardhani T."/>
            <person name="Kalhor M.S."/>
            <person name="Jansen J."/>
            <person name="Van den Hoogen J."/>
            <person name="Gungor B."/>
            <person name="Hartog M."/>
            <person name="Hontelez J."/>
            <person name="Verver J."/>
            <person name="Yang W.-C."/>
            <person name="Schijlen E."/>
            <person name="Repin R."/>
            <person name="Schilthuizen M."/>
            <person name="Schranz E."/>
            <person name="Heidstra R."/>
            <person name="Miyata K."/>
            <person name="Fedorova E."/>
            <person name="Kohlen W."/>
            <person name="Bisseling T."/>
            <person name="Smit S."/>
            <person name="Geurts R."/>
        </authorList>
    </citation>
    <scope>NUCLEOTIDE SEQUENCE [LARGE SCALE GENOMIC DNA]</scope>
    <source>
        <strain evidence="2">cv. WU1-14</strain>
    </source>
</reference>
<organism evidence="1 2">
    <name type="scientific">Parasponia andersonii</name>
    <name type="common">Sponia andersonii</name>
    <dbReference type="NCBI Taxonomy" id="3476"/>
    <lineage>
        <taxon>Eukaryota</taxon>
        <taxon>Viridiplantae</taxon>
        <taxon>Streptophyta</taxon>
        <taxon>Embryophyta</taxon>
        <taxon>Tracheophyta</taxon>
        <taxon>Spermatophyta</taxon>
        <taxon>Magnoliopsida</taxon>
        <taxon>eudicotyledons</taxon>
        <taxon>Gunneridae</taxon>
        <taxon>Pentapetalae</taxon>
        <taxon>rosids</taxon>
        <taxon>fabids</taxon>
        <taxon>Rosales</taxon>
        <taxon>Cannabaceae</taxon>
        <taxon>Parasponia</taxon>
    </lineage>
</organism>
<protein>
    <submittedName>
        <fullName evidence="1">Uncharacterized protein</fullName>
    </submittedName>
</protein>
<dbReference type="Proteomes" id="UP000237105">
    <property type="component" value="Unassembled WGS sequence"/>
</dbReference>
<name>A0A2P5C6E1_PARAD</name>
<accession>A0A2P5C6E1</accession>
<dbReference type="AlphaFoldDB" id="A0A2P5C6E1"/>
<gene>
    <name evidence="1" type="ORF">PanWU01x14_180060</name>
</gene>
<comment type="caution">
    <text evidence="1">The sequence shown here is derived from an EMBL/GenBank/DDBJ whole genome shotgun (WGS) entry which is preliminary data.</text>
</comment>
<evidence type="ECO:0000313" key="2">
    <source>
        <dbReference type="Proteomes" id="UP000237105"/>
    </source>
</evidence>
<keyword evidence="2" id="KW-1185">Reference proteome</keyword>
<sequence>MDGGCRLPIGFGPDGTFMNHEGIAGVMVSRRYQEERKEKIDKKLFPLHLYLEWPFTGLEGVESSRHGVFISMRKLYC</sequence>
<dbReference type="EMBL" id="JXTB01000169">
    <property type="protein sequence ID" value="PON56593.1"/>
    <property type="molecule type" value="Genomic_DNA"/>
</dbReference>
<proteinExistence type="predicted"/>